<evidence type="ECO:0000259" key="2">
    <source>
        <dbReference type="Pfam" id="PF06580"/>
    </source>
</evidence>
<keyword evidence="4" id="KW-1185">Reference proteome</keyword>
<feature type="transmembrane region" description="Helical" evidence="1">
    <location>
        <begin position="54"/>
        <end position="72"/>
    </location>
</feature>
<gene>
    <name evidence="3" type="ORF">E0486_07960</name>
</gene>
<dbReference type="Proteomes" id="UP000295164">
    <property type="component" value="Unassembled WGS sequence"/>
</dbReference>
<evidence type="ECO:0000313" key="4">
    <source>
        <dbReference type="Proteomes" id="UP000295164"/>
    </source>
</evidence>
<dbReference type="InterPro" id="IPR050640">
    <property type="entry name" value="Bact_2-comp_sensor_kinase"/>
</dbReference>
<accession>A0A4R4E0T3</accession>
<dbReference type="EMBL" id="SKFH01000009">
    <property type="protein sequence ID" value="TCZ72989.1"/>
    <property type="molecule type" value="Genomic_DNA"/>
</dbReference>
<keyword evidence="1" id="KW-0472">Membrane</keyword>
<feature type="transmembrane region" description="Helical" evidence="1">
    <location>
        <begin position="84"/>
        <end position="103"/>
    </location>
</feature>
<organism evidence="3 4">
    <name type="scientific">Flaviaesturariibacter aridisoli</name>
    <dbReference type="NCBI Taxonomy" id="2545761"/>
    <lineage>
        <taxon>Bacteria</taxon>
        <taxon>Pseudomonadati</taxon>
        <taxon>Bacteroidota</taxon>
        <taxon>Chitinophagia</taxon>
        <taxon>Chitinophagales</taxon>
        <taxon>Chitinophagaceae</taxon>
        <taxon>Flaviaestuariibacter</taxon>
    </lineage>
</organism>
<dbReference type="GO" id="GO:0000155">
    <property type="term" value="F:phosphorelay sensor kinase activity"/>
    <property type="evidence" value="ECO:0007669"/>
    <property type="project" value="InterPro"/>
</dbReference>
<dbReference type="InterPro" id="IPR010559">
    <property type="entry name" value="Sig_transdc_His_kin_internal"/>
</dbReference>
<protein>
    <recommendedName>
        <fullName evidence="2">Signal transduction histidine kinase internal region domain-containing protein</fullName>
    </recommendedName>
</protein>
<keyword evidence="1" id="KW-1133">Transmembrane helix</keyword>
<feature type="transmembrane region" description="Helical" evidence="1">
    <location>
        <begin position="16"/>
        <end position="34"/>
    </location>
</feature>
<keyword evidence="1" id="KW-0812">Transmembrane</keyword>
<reference evidence="3 4" key="1">
    <citation type="submission" date="2019-03" db="EMBL/GenBank/DDBJ databases">
        <authorList>
            <person name="Kim M.K.M."/>
        </authorList>
    </citation>
    <scope>NUCLEOTIDE SEQUENCE [LARGE SCALE GENOMIC DNA]</scope>
    <source>
        <strain evidence="3 4">17J68-15</strain>
    </source>
</reference>
<dbReference type="PANTHER" id="PTHR34220">
    <property type="entry name" value="SENSOR HISTIDINE KINASE YPDA"/>
    <property type="match status" value="1"/>
</dbReference>
<dbReference type="OrthoDB" id="9809908at2"/>
<dbReference type="Pfam" id="PF06580">
    <property type="entry name" value="His_kinase"/>
    <property type="match status" value="1"/>
</dbReference>
<dbReference type="RefSeq" id="WP_131851624.1">
    <property type="nucleotide sequence ID" value="NZ_SKFH01000009.1"/>
</dbReference>
<name>A0A4R4E0T3_9BACT</name>
<feature type="transmembrane region" description="Helical" evidence="1">
    <location>
        <begin position="123"/>
        <end position="140"/>
    </location>
</feature>
<feature type="domain" description="Signal transduction histidine kinase internal region" evidence="2">
    <location>
        <begin position="167"/>
        <end position="243"/>
    </location>
</feature>
<sequence length="359" mass="41390">MSWRLFHMPRYTGRDGTVLLSSMLPLTVMLNLFLYGKRYWTEPALCAGTTLSTFAVLGGAYLLFTQIGVLLVERFPGPGQMYRRMSLALSLFLLTDFVVLSLMLRGYDYVNYFGYHFQEGDFVLVYCFCAILTVFLTFLNEGMARFGRYKATLAETEQLRHAYLQSQLLGLKSQVNPHFLFNSLNTLSSLIPEDAEAAEAFLDELCKVYRYLLRNNDDYLVPLLRELSFLRSYAYLLQERYGPAFRLETEAAENEQELLLPPMTLQFIFEDILEQNSFSRDEPLRIHVSAANGRLLVRHNKQDRFQSERALAGEAVLENLRSKFQLLVGQELHIAEEGRVRTITVPLIHEENHAWTSKA</sequence>
<evidence type="ECO:0000313" key="3">
    <source>
        <dbReference type="EMBL" id="TCZ72989.1"/>
    </source>
</evidence>
<proteinExistence type="predicted"/>
<dbReference type="PANTHER" id="PTHR34220:SF7">
    <property type="entry name" value="SENSOR HISTIDINE KINASE YPDA"/>
    <property type="match status" value="1"/>
</dbReference>
<comment type="caution">
    <text evidence="3">The sequence shown here is derived from an EMBL/GenBank/DDBJ whole genome shotgun (WGS) entry which is preliminary data.</text>
</comment>
<dbReference type="AlphaFoldDB" id="A0A4R4E0T3"/>
<dbReference type="GO" id="GO:0016020">
    <property type="term" value="C:membrane"/>
    <property type="evidence" value="ECO:0007669"/>
    <property type="project" value="InterPro"/>
</dbReference>
<evidence type="ECO:0000256" key="1">
    <source>
        <dbReference type="SAM" id="Phobius"/>
    </source>
</evidence>